<keyword evidence="1" id="KW-0812">Transmembrane</keyword>
<feature type="transmembrane region" description="Helical" evidence="1">
    <location>
        <begin position="277"/>
        <end position="298"/>
    </location>
</feature>
<evidence type="ECO:0000313" key="3">
    <source>
        <dbReference type="EMBL" id="GAA3838531.1"/>
    </source>
</evidence>
<sequence>MLTLRAAAAAAAALFAVLTGAVPAAAQDDVPWSVATADGEFGSDRVNYNYTLDPGEQLTDGLVVTNNGSAPLELAVYAADAFTTAQGKLDLLTRDTASTGVGAWVSPATGSVTVQPGQSSEVSFTLAVPAGATPGDRMGGIVTSLVQDGVERRVGIRIRLRVGGALAPGVSAEDVRVDYSGGDAVLTYTVHNTGNAIVAVRQSASVSGPFGSWSRAADPVADTPSLLPGEKWPVSVPVHGVVPAVWLAGSVTLTPLLTDAAGSTAVLPAVAATGNGWAVPWVPLVIVLCGLVVVVFLVRRRTRNRKGAPREEPADPVPTA</sequence>
<accession>A0ABP7JAH8</accession>
<dbReference type="Gene3D" id="2.60.40.10">
    <property type="entry name" value="Immunoglobulins"/>
    <property type="match status" value="1"/>
</dbReference>
<evidence type="ECO:0008006" key="5">
    <source>
        <dbReference type="Google" id="ProtNLM"/>
    </source>
</evidence>
<feature type="chain" id="PRO_5047481954" description="DUF916 domain-containing protein" evidence="2">
    <location>
        <begin position="27"/>
        <end position="320"/>
    </location>
</feature>
<comment type="caution">
    <text evidence="3">The sequence shown here is derived from an EMBL/GenBank/DDBJ whole genome shotgun (WGS) entry which is preliminary data.</text>
</comment>
<evidence type="ECO:0000256" key="1">
    <source>
        <dbReference type="SAM" id="Phobius"/>
    </source>
</evidence>
<dbReference type="RefSeq" id="WP_237335396.1">
    <property type="nucleotide sequence ID" value="NZ_BAABCM010000011.1"/>
</dbReference>
<protein>
    <recommendedName>
        <fullName evidence="5">DUF916 domain-containing protein</fullName>
    </recommendedName>
</protein>
<organism evidence="3 4">
    <name type="scientific">Amycolatopsis tucumanensis</name>
    <dbReference type="NCBI Taxonomy" id="401106"/>
    <lineage>
        <taxon>Bacteria</taxon>
        <taxon>Bacillati</taxon>
        <taxon>Actinomycetota</taxon>
        <taxon>Actinomycetes</taxon>
        <taxon>Pseudonocardiales</taxon>
        <taxon>Pseudonocardiaceae</taxon>
        <taxon>Amycolatopsis</taxon>
    </lineage>
</organism>
<keyword evidence="1" id="KW-0472">Membrane</keyword>
<dbReference type="Proteomes" id="UP001501624">
    <property type="component" value="Unassembled WGS sequence"/>
</dbReference>
<keyword evidence="2" id="KW-0732">Signal</keyword>
<name>A0ABP7JAH8_9PSEU</name>
<dbReference type="InterPro" id="IPR013783">
    <property type="entry name" value="Ig-like_fold"/>
</dbReference>
<reference evidence="4" key="1">
    <citation type="journal article" date="2019" name="Int. J. Syst. Evol. Microbiol.">
        <title>The Global Catalogue of Microorganisms (GCM) 10K type strain sequencing project: providing services to taxonomists for standard genome sequencing and annotation.</title>
        <authorList>
            <consortium name="The Broad Institute Genomics Platform"/>
            <consortium name="The Broad Institute Genome Sequencing Center for Infectious Disease"/>
            <person name="Wu L."/>
            <person name="Ma J."/>
        </authorList>
    </citation>
    <scope>NUCLEOTIDE SEQUENCE [LARGE SCALE GENOMIC DNA]</scope>
    <source>
        <strain evidence="4">JCM 17017</strain>
    </source>
</reference>
<dbReference type="EMBL" id="BAABCM010000011">
    <property type="protein sequence ID" value="GAA3838531.1"/>
    <property type="molecule type" value="Genomic_DNA"/>
</dbReference>
<feature type="signal peptide" evidence="2">
    <location>
        <begin position="1"/>
        <end position="26"/>
    </location>
</feature>
<evidence type="ECO:0000313" key="4">
    <source>
        <dbReference type="Proteomes" id="UP001501624"/>
    </source>
</evidence>
<keyword evidence="1" id="KW-1133">Transmembrane helix</keyword>
<gene>
    <name evidence="3" type="ORF">GCM10022380_65880</name>
</gene>
<proteinExistence type="predicted"/>
<keyword evidence="4" id="KW-1185">Reference proteome</keyword>
<evidence type="ECO:0000256" key="2">
    <source>
        <dbReference type="SAM" id="SignalP"/>
    </source>
</evidence>